<dbReference type="InterPro" id="IPR052384">
    <property type="entry name" value="TMTC_O-mannosyltransferase"/>
</dbReference>
<dbReference type="Proteomes" id="UP000494106">
    <property type="component" value="Unassembled WGS sequence"/>
</dbReference>
<evidence type="ECO:0000313" key="4">
    <source>
        <dbReference type="Proteomes" id="UP000494256"/>
    </source>
</evidence>
<dbReference type="GO" id="GO:0005789">
    <property type="term" value="C:endoplasmic reticulum membrane"/>
    <property type="evidence" value="ECO:0007669"/>
    <property type="project" value="TreeGrafter"/>
</dbReference>
<dbReference type="PANTHER" id="PTHR44216:SF3">
    <property type="entry name" value="PROTEIN O-MANNOSYL-TRANSFERASE TMTC2"/>
    <property type="match status" value="1"/>
</dbReference>
<keyword evidence="3" id="KW-1185">Reference proteome</keyword>
<dbReference type="AlphaFoldDB" id="A0A8S1A592"/>
<proteinExistence type="predicted"/>
<dbReference type="OrthoDB" id="1658288at2759"/>
<comment type="caution">
    <text evidence="2">The sequence shown here is derived from an EMBL/GenBank/DDBJ whole genome shotgun (WGS) entry which is preliminary data.</text>
</comment>
<evidence type="ECO:0000313" key="3">
    <source>
        <dbReference type="Proteomes" id="UP000494106"/>
    </source>
</evidence>
<gene>
    <name evidence="1" type="ORF">APLA_LOCUS1247</name>
    <name evidence="2" type="ORF">APLA_LOCUS8499</name>
</gene>
<protein>
    <submittedName>
        <fullName evidence="2">Uncharacterized protein</fullName>
    </submittedName>
</protein>
<sequence length="95" mass="10778">MKRRLLTTVREDPQPRTYCSDFAIYTMVTTTAVLSYVNALNGDFVHDDIPAIVTNGDVVGTNSLRQLFLDDYWGMPMADANSHKSYRPLTTLSFR</sequence>
<evidence type="ECO:0000313" key="1">
    <source>
        <dbReference type="EMBL" id="CAB3222688.1"/>
    </source>
</evidence>
<organism evidence="2 3">
    <name type="scientific">Arctia plantaginis</name>
    <name type="common">Wood tiger moth</name>
    <name type="synonym">Phalaena plantaginis</name>
    <dbReference type="NCBI Taxonomy" id="874455"/>
    <lineage>
        <taxon>Eukaryota</taxon>
        <taxon>Metazoa</taxon>
        <taxon>Ecdysozoa</taxon>
        <taxon>Arthropoda</taxon>
        <taxon>Hexapoda</taxon>
        <taxon>Insecta</taxon>
        <taxon>Pterygota</taxon>
        <taxon>Neoptera</taxon>
        <taxon>Endopterygota</taxon>
        <taxon>Lepidoptera</taxon>
        <taxon>Glossata</taxon>
        <taxon>Ditrysia</taxon>
        <taxon>Noctuoidea</taxon>
        <taxon>Erebidae</taxon>
        <taxon>Arctiinae</taxon>
        <taxon>Arctia</taxon>
    </lineage>
</organism>
<dbReference type="PANTHER" id="PTHR44216">
    <property type="entry name" value="PROTEIN O-MANNOSYL-TRANSFERASE TMTC2"/>
    <property type="match status" value="1"/>
</dbReference>
<dbReference type="GO" id="GO:0000030">
    <property type="term" value="F:mannosyltransferase activity"/>
    <property type="evidence" value="ECO:0007669"/>
    <property type="project" value="TreeGrafter"/>
</dbReference>
<dbReference type="GO" id="GO:0035269">
    <property type="term" value="P:protein O-linked glycosylation via mannose"/>
    <property type="evidence" value="ECO:0007669"/>
    <property type="project" value="TreeGrafter"/>
</dbReference>
<evidence type="ECO:0000313" key="2">
    <source>
        <dbReference type="EMBL" id="CAB3241249.1"/>
    </source>
</evidence>
<reference evidence="3 4" key="1">
    <citation type="submission" date="2020-04" db="EMBL/GenBank/DDBJ databases">
        <authorList>
            <person name="Wallbank WR R."/>
            <person name="Pardo Diaz C."/>
            <person name="Kozak K."/>
            <person name="Martin S."/>
            <person name="Jiggins C."/>
            <person name="Moest M."/>
            <person name="Warren A I."/>
            <person name="Byers J.R.P. K."/>
            <person name="Montejo-Kovacevich G."/>
            <person name="Yen C E."/>
        </authorList>
    </citation>
    <scope>NUCLEOTIDE SEQUENCE [LARGE SCALE GENOMIC DNA]</scope>
</reference>
<dbReference type="EMBL" id="CADEBC010000508">
    <property type="protein sequence ID" value="CAB3241249.1"/>
    <property type="molecule type" value="Genomic_DNA"/>
</dbReference>
<dbReference type="Proteomes" id="UP000494256">
    <property type="component" value="Unassembled WGS sequence"/>
</dbReference>
<accession>A0A8S1A592</accession>
<dbReference type="EMBL" id="CADEBD010000058">
    <property type="protein sequence ID" value="CAB3222688.1"/>
    <property type="molecule type" value="Genomic_DNA"/>
</dbReference>
<name>A0A8S1A592_ARCPL</name>